<comment type="caution">
    <text evidence="1">The sequence shown here is derived from an EMBL/GenBank/DDBJ whole genome shotgun (WGS) entry which is preliminary data.</text>
</comment>
<organism evidence="1 3">
    <name type="scientific">Dreissena polymorpha</name>
    <name type="common">Zebra mussel</name>
    <name type="synonym">Mytilus polymorpha</name>
    <dbReference type="NCBI Taxonomy" id="45954"/>
    <lineage>
        <taxon>Eukaryota</taxon>
        <taxon>Metazoa</taxon>
        <taxon>Spiralia</taxon>
        <taxon>Lophotrochozoa</taxon>
        <taxon>Mollusca</taxon>
        <taxon>Bivalvia</taxon>
        <taxon>Autobranchia</taxon>
        <taxon>Heteroconchia</taxon>
        <taxon>Euheterodonta</taxon>
        <taxon>Imparidentia</taxon>
        <taxon>Neoheterodontei</taxon>
        <taxon>Myida</taxon>
        <taxon>Dreissenoidea</taxon>
        <taxon>Dreissenidae</taxon>
        <taxon>Dreissena</taxon>
    </lineage>
</organism>
<evidence type="ECO:0000313" key="3">
    <source>
        <dbReference type="Proteomes" id="UP000828390"/>
    </source>
</evidence>
<protein>
    <submittedName>
        <fullName evidence="1">Uncharacterized protein</fullName>
    </submittedName>
</protein>
<dbReference type="EMBL" id="JAIWYP010000002">
    <property type="protein sequence ID" value="KAH3861433.1"/>
    <property type="molecule type" value="Genomic_DNA"/>
</dbReference>
<reference evidence="1" key="2">
    <citation type="submission" date="2020-11" db="EMBL/GenBank/DDBJ databases">
        <authorList>
            <person name="McCartney M.A."/>
            <person name="Auch B."/>
            <person name="Kono T."/>
            <person name="Mallez S."/>
            <person name="Becker A."/>
            <person name="Gohl D.M."/>
            <person name="Silverstein K.A.T."/>
            <person name="Koren S."/>
            <person name="Bechman K.B."/>
            <person name="Herman A."/>
            <person name="Abrahante J.E."/>
            <person name="Garbe J."/>
        </authorList>
    </citation>
    <scope>NUCLEOTIDE SEQUENCE</scope>
    <source>
        <strain evidence="1">Duluth1</strain>
        <tissue evidence="1">Whole animal</tissue>
    </source>
</reference>
<accession>A0A9D4CN89</accession>
<evidence type="ECO:0000313" key="1">
    <source>
        <dbReference type="EMBL" id="KAH3728553.1"/>
    </source>
</evidence>
<dbReference type="EMBL" id="JAIWYP010000012">
    <property type="protein sequence ID" value="KAH3728553.1"/>
    <property type="molecule type" value="Genomic_DNA"/>
</dbReference>
<dbReference type="AlphaFoldDB" id="A0A9D4CN89"/>
<evidence type="ECO:0000313" key="2">
    <source>
        <dbReference type="EMBL" id="KAH3861433.1"/>
    </source>
</evidence>
<gene>
    <name evidence="2" type="ORF">DPMN_024362</name>
    <name evidence="1" type="ORF">DPMN_054511</name>
</gene>
<dbReference type="Proteomes" id="UP000828390">
    <property type="component" value="Unassembled WGS sequence"/>
</dbReference>
<sequence length="79" mass="8473">MCCTLTSFSGSVLSNVFVHHVQHVGLAIKEAYETLAARPPSAAVTQAILIITDKDLTSTVKGGYLYGLQMIICIVMLSM</sequence>
<keyword evidence="3" id="KW-1185">Reference proteome</keyword>
<name>A0A9D4CN89_DREPO</name>
<reference evidence="1" key="1">
    <citation type="journal article" date="2019" name="bioRxiv">
        <title>The Genome of the Zebra Mussel, Dreissena polymorpha: A Resource for Invasive Species Research.</title>
        <authorList>
            <person name="McCartney M.A."/>
            <person name="Auch B."/>
            <person name="Kono T."/>
            <person name="Mallez S."/>
            <person name="Zhang Y."/>
            <person name="Obille A."/>
            <person name="Becker A."/>
            <person name="Abrahante J.E."/>
            <person name="Garbe J."/>
            <person name="Badalamenti J.P."/>
            <person name="Herman A."/>
            <person name="Mangelson H."/>
            <person name="Liachko I."/>
            <person name="Sullivan S."/>
            <person name="Sone E.D."/>
            <person name="Koren S."/>
            <person name="Silverstein K.A.T."/>
            <person name="Beckman K.B."/>
            <person name="Gohl D.M."/>
        </authorList>
    </citation>
    <scope>NUCLEOTIDE SEQUENCE</scope>
    <source>
        <strain evidence="1">Duluth1</strain>
        <tissue evidence="1">Whole animal</tissue>
    </source>
</reference>
<proteinExistence type="predicted"/>